<sequence>MRSRRRFVHCPADSVCRHRKNTPLSLFLLFSAQPRRKQSNRLRNKPLKGVKSSMMMTGCGCLRSNVDGFLWD</sequence>
<dbReference type="EMBL" id="JBBPBN010000348">
    <property type="protein sequence ID" value="KAK8488455.1"/>
    <property type="molecule type" value="Genomic_DNA"/>
</dbReference>
<comment type="caution">
    <text evidence="1">The sequence shown here is derived from an EMBL/GenBank/DDBJ whole genome shotgun (WGS) entry which is preliminary data.</text>
</comment>
<evidence type="ECO:0000313" key="2">
    <source>
        <dbReference type="Proteomes" id="UP001396334"/>
    </source>
</evidence>
<organism evidence="1 2">
    <name type="scientific">Hibiscus sabdariffa</name>
    <name type="common">roselle</name>
    <dbReference type="NCBI Taxonomy" id="183260"/>
    <lineage>
        <taxon>Eukaryota</taxon>
        <taxon>Viridiplantae</taxon>
        <taxon>Streptophyta</taxon>
        <taxon>Embryophyta</taxon>
        <taxon>Tracheophyta</taxon>
        <taxon>Spermatophyta</taxon>
        <taxon>Magnoliopsida</taxon>
        <taxon>eudicotyledons</taxon>
        <taxon>Gunneridae</taxon>
        <taxon>Pentapetalae</taxon>
        <taxon>rosids</taxon>
        <taxon>malvids</taxon>
        <taxon>Malvales</taxon>
        <taxon>Malvaceae</taxon>
        <taxon>Malvoideae</taxon>
        <taxon>Hibiscus</taxon>
    </lineage>
</organism>
<gene>
    <name evidence="1" type="ORF">V6N11_059432</name>
</gene>
<proteinExistence type="predicted"/>
<dbReference type="Proteomes" id="UP001396334">
    <property type="component" value="Unassembled WGS sequence"/>
</dbReference>
<protein>
    <submittedName>
        <fullName evidence="1">Uncharacterized protein</fullName>
    </submittedName>
</protein>
<name>A0ABR2A627_9ROSI</name>
<keyword evidence="2" id="KW-1185">Reference proteome</keyword>
<reference evidence="1 2" key="1">
    <citation type="journal article" date="2024" name="G3 (Bethesda)">
        <title>Genome assembly of Hibiscus sabdariffa L. provides insights into metabolisms of medicinal natural products.</title>
        <authorList>
            <person name="Kim T."/>
        </authorList>
    </citation>
    <scope>NUCLEOTIDE SEQUENCE [LARGE SCALE GENOMIC DNA]</scope>
    <source>
        <strain evidence="1">TK-2024</strain>
        <tissue evidence="1">Old leaves</tissue>
    </source>
</reference>
<accession>A0ABR2A627</accession>
<evidence type="ECO:0000313" key="1">
    <source>
        <dbReference type="EMBL" id="KAK8488455.1"/>
    </source>
</evidence>